<dbReference type="Pfam" id="PF00041">
    <property type="entry name" value="fn3"/>
    <property type="match status" value="1"/>
</dbReference>
<evidence type="ECO:0000313" key="3">
    <source>
        <dbReference type="EMBL" id="NXO25573.1"/>
    </source>
</evidence>
<dbReference type="EMBL" id="VXBR01005536">
    <property type="protein sequence ID" value="NXO25573.1"/>
    <property type="molecule type" value="Genomic_DNA"/>
</dbReference>
<feature type="region of interest" description="Disordered" evidence="1">
    <location>
        <begin position="69"/>
        <end position="89"/>
    </location>
</feature>
<dbReference type="Gene3D" id="2.60.40.10">
    <property type="entry name" value="Immunoglobulins"/>
    <property type="match status" value="1"/>
</dbReference>
<dbReference type="InterPro" id="IPR036116">
    <property type="entry name" value="FN3_sf"/>
</dbReference>
<dbReference type="Proteomes" id="UP000546986">
    <property type="component" value="Unassembled WGS sequence"/>
</dbReference>
<sequence>DPPAFSDAPIQGFRLFWKEADTGREQSVDVDGRSYRLEGLKKAQQYRLRFLAYNRHGPGIASAELGVTTLSDGGKRGENGKKREKPGGG</sequence>
<protein>
    <submittedName>
        <fullName evidence="3">DCC protein</fullName>
    </submittedName>
</protein>
<proteinExistence type="predicted"/>
<accession>A0A7L1QLW3</accession>
<feature type="domain" description="Fibronectin type-III" evidence="2">
    <location>
        <begin position="1"/>
        <end position="72"/>
    </location>
</feature>
<organism evidence="3 4">
    <name type="scientific">Cisticola juncidis</name>
    <dbReference type="NCBI Taxonomy" id="52622"/>
    <lineage>
        <taxon>Eukaryota</taxon>
        <taxon>Metazoa</taxon>
        <taxon>Chordata</taxon>
        <taxon>Craniata</taxon>
        <taxon>Vertebrata</taxon>
        <taxon>Euteleostomi</taxon>
        <taxon>Archelosauria</taxon>
        <taxon>Archosauria</taxon>
        <taxon>Dinosauria</taxon>
        <taxon>Saurischia</taxon>
        <taxon>Theropoda</taxon>
        <taxon>Coelurosauria</taxon>
        <taxon>Aves</taxon>
        <taxon>Neognathae</taxon>
        <taxon>Neoaves</taxon>
        <taxon>Telluraves</taxon>
        <taxon>Australaves</taxon>
        <taxon>Passeriformes</taxon>
        <taxon>Sylvioidea</taxon>
        <taxon>Cisticolidae</taxon>
        <taxon>Cisticola</taxon>
    </lineage>
</organism>
<comment type="caution">
    <text evidence="3">The sequence shown here is derived from an EMBL/GenBank/DDBJ whole genome shotgun (WGS) entry which is preliminary data.</text>
</comment>
<dbReference type="SUPFAM" id="SSF49265">
    <property type="entry name" value="Fibronectin type III"/>
    <property type="match status" value="1"/>
</dbReference>
<dbReference type="AlphaFoldDB" id="A0A7L1QLW3"/>
<dbReference type="InterPro" id="IPR013783">
    <property type="entry name" value="Ig-like_fold"/>
</dbReference>
<dbReference type="CDD" id="cd00063">
    <property type="entry name" value="FN3"/>
    <property type="match status" value="1"/>
</dbReference>
<evidence type="ECO:0000313" key="4">
    <source>
        <dbReference type="Proteomes" id="UP000546986"/>
    </source>
</evidence>
<name>A0A7L1QLW3_9PASS</name>
<dbReference type="PROSITE" id="PS50853">
    <property type="entry name" value="FN3"/>
    <property type="match status" value="1"/>
</dbReference>
<feature type="non-terminal residue" evidence="3">
    <location>
        <position position="1"/>
    </location>
</feature>
<keyword evidence="4" id="KW-1185">Reference proteome</keyword>
<evidence type="ECO:0000259" key="2">
    <source>
        <dbReference type="PROSITE" id="PS50853"/>
    </source>
</evidence>
<feature type="non-terminal residue" evidence="3">
    <location>
        <position position="89"/>
    </location>
</feature>
<dbReference type="InterPro" id="IPR003961">
    <property type="entry name" value="FN3_dom"/>
</dbReference>
<reference evidence="3 4" key="1">
    <citation type="submission" date="2019-09" db="EMBL/GenBank/DDBJ databases">
        <title>Bird 10,000 Genomes (B10K) Project - Family phase.</title>
        <authorList>
            <person name="Zhang G."/>
        </authorList>
    </citation>
    <scope>NUCLEOTIDE SEQUENCE [LARGE SCALE GENOMIC DNA]</scope>
    <source>
        <strain evidence="3">B10K-DU-002-30</strain>
        <tissue evidence="3">Muscle</tissue>
    </source>
</reference>
<evidence type="ECO:0000256" key="1">
    <source>
        <dbReference type="SAM" id="MobiDB-lite"/>
    </source>
</evidence>
<gene>
    <name evidence="3" type="primary">Dcc_0</name>
    <name evidence="3" type="ORF">CISJUN_R15073</name>
</gene>